<keyword evidence="3" id="KW-0813">Transport</keyword>
<dbReference type="SUPFAM" id="SSF53850">
    <property type="entry name" value="Periplasmic binding protein-like II"/>
    <property type="match status" value="1"/>
</dbReference>
<reference evidence="6" key="1">
    <citation type="submission" date="2020-05" db="EMBL/GenBank/DDBJ databases">
        <authorList>
            <person name="Chiriac C."/>
            <person name="Salcher M."/>
            <person name="Ghai R."/>
            <person name="Kavagutti S V."/>
        </authorList>
    </citation>
    <scope>NUCLEOTIDE SEQUENCE</scope>
</reference>
<dbReference type="EMBL" id="CAFBNF010000066">
    <property type="protein sequence ID" value="CAB4939892.1"/>
    <property type="molecule type" value="Genomic_DNA"/>
</dbReference>
<dbReference type="Gene3D" id="3.40.190.10">
    <property type="entry name" value="Periplasmic binding protein-like II"/>
    <property type="match status" value="1"/>
</dbReference>
<dbReference type="GO" id="GO:0042597">
    <property type="term" value="C:periplasmic space"/>
    <property type="evidence" value="ECO:0007669"/>
    <property type="project" value="UniProtKB-ARBA"/>
</dbReference>
<keyword evidence="4" id="KW-0732">Signal</keyword>
<evidence type="ECO:0000256" key="2">
    <source>
        <dbReference type="ARBA" id="ARBA00005695"/>
    </source>
</evidence>
<organism evidence="6">
    <name type="scientific">freshwater metagenome</name>
    <dbReference type="NCBI Taxonomy" id="449393"/>
    <lineage>
        <taxon>unclassified sequences</taxon>
        <taxon>metagenomes</taxon>
        <taxon>ecological metagenomes</taxon>
    </lineage>
</organism>
<dbReference type="PANTHER" id="PTHR30290:SF10">
    <property type="entry name" value="PERIPLASMIC OLIGOPEPTIDE-BINDING PROTEIN-RELATED"/>
    <property type="match status" value="1"/>
</dbReference>
<protein>
    <submittedName>
        <fullName evidence="6">Unannotated protein</fullName>
    </submittedName>
</protein>
<dbReference type="GO" id="GO:0015833">
    <property type="term" value="P:peptide transport"/>
    <property type="evidence" value="ECO:0007669"/>
    <property type="project" value="TreeGrafter"/>
</dbReference>
<dbReference type="PIRSF" id="PIRSF002741">
    <property type="entry name" value="MppA"/>
    <property type="match status" value="1"/>
</dbReference>
<dbReference type="GO" id="GO:0030313">
    <property type="term" value="C:cell envelope"/>
    <property type="evidence" value="ECO:0007669"/>
    <property type="project" value="UniProtKB-SubCell"/>
</dbReference>
<name>A0A6J7JC22_9ZZZZ</name>
<feature type="domain" description="Solute-binding protein family 5" evidence="5">
    <location>
        <begin position="49"/>
        <end position="395"/>
    </location>
</feature>
<dbReference type="InterPro" id="IPR000914">
    <property type="entry name" value="SBP_5_dom"/>
</dbReference>
<dbReference type="GO" id="GO:0043190">
    <property type="term" value="C:ATP-binding cassette (ABC) transporter complex"/>
    <property type="evidence" value="ECO:0007669"/>
    <property type="project" value="InterPro"/>
</dbReference>
<comment type="subcellular location">
    <subcellularLocation>
        <location evidence="1">Cell envelope</location>
    </subcellularLocation>
</comment>
<accession>A0A6J7JC22</accession>
<gene>
    <name evidence="6" type="ORF">UFOPK3773_00790</name>
</gene>
<dbReference type="CDD" id="cd00995">
    <property type="entry name" value="PBP2_NikA_DppA_OppA_like"/>
    <property type="match status" value="1"/>
</dbReference>
<dbReference type="InterPro" id="IPR030678">
    <property type="entry name" value="Peptide/Ni-bd"/>
</dbReference>
<dbReference type="Pfam" id="PF00496">
    <property type="entry name" value="SBP_bac_5"/>
    <property type="match status" value="1"/>
</dbReference>
<dbReference type="InterPro" id="IPR039424">
    <property type="entry name" value="SBP_5"/>
</dbReference>
<evidence type="ECO:0000256" key="1">
    <source>
        <dbReference type="ARBA" id="ARBA00004196"/>
    </source>
</evidence>
<dbReference type="AlphaFoldDB" id="A0A6J7JC22"/>
<evidence type="ECO:0000256" key="4">
    <source>
        <dbReference type="ARBA" id="ARBA00022729"/>
    </source>
</evidence>
<evidence type="ECO:0000259" key="5">
    <source>
        <dbReference type="Pfam" id="PF00496"/>
    </source>
</evidence>
<sequence>MSPGGSGPEQLEEIFEYRFTRLDPVMGDHIDPPSVAVYETLLTKGADGKPRPGLAAAWTVSDDGMSWRLRLRDGARFHSGAICDAHLVVEALELCRWADGLPRQVWYWDPVDSVRAVDDRTVEFRLLFPCARLPVLLWGTHTAIVNPRTWRQLGSEFGAVTADGTGAYRLVEYSADSVIVELAGISTALALAGRPRRIRWRSMPDEAERVASLEEPEVSAVRAVPLSRVTPDDPIWRFDTQAENSQFYLALNFDAGFGDRGLRRALEAFIDREELADEALEGRGDARRSPIPVADEFADSYVDSSDRALSHAEARAELARLGFTPDDDGIAQRDGWRLEFECVTQNTDPFRSLAAVVERQLLRAGVRIHFTFHEPFADFYRAVEAGPPAFLSKWLWPDAMEAVMGFSRSDCIEPGGGNWQHANTPAVDETYDRFLRAEANDARAASALAQRAFMAEMPYLPLCSPTETLAVRRDVLGFGLEPRTLYPSYEQVTFAGGSTGLMMGAT</sequence>
<dbReference type="GO" id="GO:1904680">
    <property type="term" value="F:peptide transmembrane transporter activity"/>
    <property type="evidence" value="ECO:0007669"/>
    <property type="project" value="TreeGrafter"/>
</dbReference>
<dbReference type="PANTHER" id="PTHR30290">
    <property type="entry name" value="PERIPLASMIC BINDING COMPONENT OF ABC TRANSPORTER"/>
    <property type="match status" value="1"/>
</dbReference>
<evidence type="ECO:0000313" key="6">
    <source>
        <dbReference type="EMBL" id="CAB4939892.1"/>
    </source>
</evidence>
<comment type="similarity">
    <text evidence="2">Belongs to the bacterial solute-binding protein 5 family.</text>
</comment>
<dbReference type="Gene3D" id="3.10.105.10">
    <property type="entry name" value="Dipeptide-binding Protein, Domain 3"/>
    <property type="match status" value="1"/>
</dbReference>
<proteinExistence type="inferred from homology"/>
<evidence type="ECO:0000256" key="3">
    <source>
        <dbReference type="ARBA" id="ARBA00022448"/>
    </source>
</evidence>